<reference evidence="2 3" key="1">
    <citation type="submission" date="2019-12" db="EMBL/GenBank/DDBJ databases">
        <title>Novel species isolated from a subtropical stream in China.</title>
        <authorList>
            <person name="Lu H."/>
        </authorList>
    </citation>
    <scope>NUCLEOTIDE SEQUENCE [LARGE SCALE GENOMIC DNA]</scope>
    <source>
        <strain evidence="2 3">FT134W</strain>
    </source>
</reference>
<dbReference type="Pfam" id="PF11162">
    <property type="entry name" value="DUF2946"/>
    <property type="match status" value="1"/>
</dbReference>
<dbReference type="EMBL" id="WWCR01000040">
    <property type="protein sequence ID" value="MYM75514.1"/>
    <property type="molecule type" value="Genomic_DNA"/>
</dbReference>
<dbReference type="InterPro" id="IPR021333">
    <property type="entry name" value="DUF2946"/>
</dbReference>
<evidence type="ECO:0000313" key="3">
    <source>
        <dbReference type="Proteomes" id="UP000469734"/>
    </source>
</evidence>
<comment type="caution">
    <text evidence="2">The sequence shown here is derived from an EMBL/GenBank/DDBJ whole genome shotgun (WGS) entry which is preliminary data.</text>
</comment>
<name>A0A7X4H6K7_9BURK</name>
<keyword evidence="1" id="KW-0732">Signal</keyword>
<sequence length="114" mass="11977">MHLWIAILALLFSAIAPAVSHAMSAAGGVPGLEMCTIDGVKAPPGKSLSDAIVHAFEHCPYCAAHATPPALPPPSAWHFPLHRAQPIFPALYYHSPSPLFIWSTANPRAPPAAA</sequence>
<dbReference type="Proteomes" id="UP000469734">
    <property type="component" value="Unassembled WGS sequence"/>
</dbReference>
<organism evidence="2 3">
    <name type="scientific">Duganella margarita</name>
    <dbReference type="NCBI Taxonomy" id="2692170"/>
    <lineage>
        <taxon>Bacteria</taxon>
        <taxon>Pseudomonadati</taxon>
        <taxon>Pseudomonadota</taxon>
        <taxon>Betaproteobacteria</taxon>
        <taxon>Burkholderiales</taxon>
        <taxon>Oxalobacteraceae</taxon>
        <taxon>Telluria group</taxon>
        <taxon>Duganella</taxon>
    </lineage>
</organism>
<feature type="chain" id="PRO_5030778074" evidence="1">
    <location>
        <begin position="19"/>
        <end position="114"/>
    </location>
</feature>
<proteinExistence type="predicted"/>
<gene>
    <name evidence="2" type="ORF">GTP56_25430</name>
</gene>
<accession>A0A7X4H6K7</accession>
<evidence type="ECO:0000313" key="2">
    <source>
        <dbReference type="EMBL" id="MYM75514.1"/>
    </source>
</evidence>
<feature type="signal peptide" evidence="1">
    <location>
        <begin position="1"/>
        <end position="18"/>
    </location>
</feature>
<evidence type="ECO:0000256" key="1">
    <source>
        <dbReference type="SAM" id="SignalP"/>
    </source>
</evidence>
<dbReference type="AlphaFoldDB" id="A0A7X4H6K7"/>
<dbReference type="RefSeq" id="WP_161052188.1">
    <property type="nucleotide sequence ID" value="NZ_WWCR01000040.1"/>
</dbReference>
<protein>
    <submittedName>
        <fullName evidence="2">DUF2946 domain-containing protein</fullName>
    </submittedName>
</protein>